<protein>
    <submittedName>
        <fullName evidence="3">Glycolipid 2-alpha-mannosyltransferase</fullName>
    </submittedName>
</protein>
<dbReference type="PANTHER" id="PTHR31121:SF6">
    <property type="entry name" value="ALPHA-1,2 MANNOSYLTRANSFERASE KTR1"/>
    <property type="match status" value="1"/>
</dbReference>
<dbReference type="Proteomes" id="UP000693970">
    <property type="component" value="Unassembled WGS sequence"/>
</dbReference>
<keyword evidence="1" id="KW-0808">Transferase</keyword>
<dbReference type="GO" id="GO:0005794">
    <property type="term" value="C:Golgi apparatus"/>
    <property type="evidence" value="ECO:0007669"/>
    <property type="project" value="TreeGrafter"/>
</dbReference>
<dbReference type="EMBL" id="JAGRRH010000009">
    <property type="protein sequence ID" value="KAG7364874.1"/>
    <property type="molecule type" value="Genomic_DNA"/>
</dbReference>
<comment type="caution">
    <text evidence="3">The sequence shown here is derived from an EMBL/GenBank/DDBJ whole genome shotgun (WGS) entry which is preliminary data.</text>
</comment>
<evidence type="ECO:0000313" key="4">
    <source>
        <dbReference type="Proteomes" id="UP000693970"/>
    </source>
</evidence>
<dbReference type="GO" id="GO:0016020">
    <property type="term" value="C:membrane"/>
    <property type="evidence" value="ECO:0007669"/>
    <property type="project" value="InterPro"/>
</dbReference>
<name>A0A9K3Q1K0_9STRA</name>
<dbReference type="InterPro" id="IPR002685">
    <property type="entry name" value="Glyco_trans_15"/>
</dbReference>
<dbReference type="GO" id="GO:0000032">
    <property type="term" value="P:cell wall mannoprotein biosynthetic process"/>
    <property type="evidence" value="ECO:0007669"/>
    <property type="project" value="TreeGrafter"/>
</dbReference>
<dbReference type="AlphaFoldDB" id="A0A9K3Q1K0"/>
<evidence type="ECO:0000256" key="2">
    <source>
        <dbReference type="SAM" id="MobiDB-lite"/>
    </source>
</evidence>
<feature type="compositionally biased region" description="Polar residues" evidence="2">
    <location>
        <begin position="8"/>
        <end position="29"/>
    </location>
</feature>
<keyword evidence="4" id="KW-1185">Reference proteome</keyword>
<gene>
    <name evidence="3" type="ORF">IV203_038077</name>
</gene>
<dbReference type="GO" id="GO:0006487">
    <property type="term" value="P:protein N-linked glycosylation"/>
    <property type="evidence" value="ECO:0007669"/>
    <property type="project" value="TreeGrafter"/>
</dbReference>
<accession>A0A9K3Q1K0</accession>
<reference evidence="3" key="1">
    <citation type="journal article" date="2021" name="Sci. Rep.">
        <title>Diploid genomic architecture of Nitzschia inconspicua, an elite biomass production diatom.</title>
        <authorList>
            <person name="Oliver A."/>
            <person name="Podell S."/>
            <person name="Pinowska A."/>
            <person name="Traller J.C."/>
            <person name="Smith S.R."/>
            <person name="McClure R."/>
            <person name="Beliaev A."/>
            <person name="Bohutskyi P."/>
            <person name="Hill E.A."/>
            <person name="Rabines A."/>
            <person name="Zheng H."/>
            <person name="Allen L.Z."/>
            <person name="Kuo A."/>
            <person name="Grigoriev I.V."/>
            <person name="Allen A.E."/>
            <person name="Hazlebeck D."/>
            <person name="Allen E.E."/>
        </authorList>
    </citation>
    <scope>NUCLEOTIDE SEQUENCE</scope>
    <source>
        <strain evidence="3">Hildebrandi</strain>
    </source>
</reference>
<organism evidence="3 4">
    <name type="scientific">Nitzschia inconspicua</name>
    <dbReference type="NCBI Taxonomy" id="303405"/>
    <lineage>
        <taxon>Eukaryota</taxon>
        <taxon>Sar</taxon>
        <taxon>Stramenopiles</taxon>
        <taxon>Ochrophyta</taxon>
        <taxon>Bacillariophyta</taxon>
        <taxon>Bacillariophyceae</taxon>
        <taxon>Bacillariophycidae</taxon>
        <taxon>Bacillariales</taxon>
        <taxon>Bacillariaceae</taxon>
        <taxon>Nitzschia</taxon>
    </lineage>
</organism>
<dbReference type="PANTHER" id="PTHR31121">
    <property type="entry name" value="ALPHA-1,2 MANNOSYLTRANSFERASE KTR1"/>
    <property type="match status" value="1"/>
</dbReference>
<reference evidence="3" key="2">
    <citation type="submission" date="2021-04" db="EMBL/GenBank/DDBJ databases">
        <authorList>
            <person name="Podell S."/>
        </authorList>
    </citation>
    <scope>NUCLEOTIDE SEQUENCE</scope>
    <source>
        <strain evidence="3">Hildebrandi</strain>
    </source>
</reference>
<sequence length="1269" mass="145929">MLSRRNPRPSTEKSVSGHSLSPNKPNASNLFINGNIQHRDHVLAAARLPRQGTVRQMIMAVSVMVVCLTILNLHGHTSISSNHNDSGGNKSILPPNNLWHDKTPQSPTHHACDGYNGIYHIEKGDIGGAAGTIFFQFVIGQIMWAERYNFKPWVYLNNVSDVIYDEEVHGKGEGVTVNMQQGMEISYVRRPMGHRRDAYPGAPFNATTLRPHTYHFDGDGVWQNYFEPVSDFVPGDKSCVDKPLVTMDIYLVTPGIHGFAPWAPRCWRYHYLPDYITKPHLPITEWLEPQRHAAHDVLKRYIRFQPHIRERAEHINPSCSLQNPCLGIHIRQSDKAAGRRQIQTDEFLPFVEAFLQAGGKWVYLATDSHKVMQHIQASWPRHVKKVIRSMGDDVVRSNDFQAVFDIGSHHRTNTEILTEILALSQCQFLIHGLSAVTESSIWINVDLHDNSVNLEDPGHLNESDFGELVRHVVKGGNATHFLVQKRPPKWWTLYETKPLSDMIPSNMACKEYNGILHIAHAGEKEGIASSFFTSVLNQLIYAEKYNLKPWIFLNETSRHIYDEDVHGSGKLLYRHTPNSMTISESMREEHTSLAFPGPPLPSTGRGHSTVRLTGNGIWQTYFEQVSDFVPGDDSCTEKPFLSISAGMVVPGLNSLAPWSVKAWQYDDLPDDLWRPNNTTLQSWLEPMRRKASNVVKRWFRFHPFIINRAQEVNPVNETSLPCLAVHLRNTGKYGIHREKFPPKKFQEYFNAFARAGGKDIYIASDSIWTLEYIDEQFSPVFKRMIRTQGNHVVRSSWKWPTHMLEKHHRTNSETLVDILAMSKCQLLLHGNSAVSEAAIYLNLDLHNHSVNWEDPDRMSVGKFENVSRQVLGTVGQLPVDIDAFEKELVRSISTENGLEKPRIIKGDDKRQCRKNAIVYLAQKQHSSYGRDSFGILLESLKLLNQNYLSLQNHRDNTDLMIFHTADFKKEDMDLMESLMGSEFRSVLYFVDISNTTYWQRPPWHRKENPLSWYAFPLFSEGYRKMMHWFAIDIWRFFKDHGEATGCNYDYIMRFDEDSFLHSAVEYDLFDFMAQNHFNYGFRLCAYELQVTQRIWTLWRASNSPLPVRDIDLDMCGVYNNFFIARLSFFQSRAVQRFLKFVDRQGLIYRRRLGDLMIHSLTVYAFSPPEKIHRFLDFTYEHSTIEKKTGCVVWGGIQAGYNDLNATATLEEYMQKKVIQAGCTANITYPTEQDLSPTYQHLPSKWQGRLKLETIMAGKVELPGMGLLSG</sequence>
<feature type="region of interest" description="Disordered" evidence="2">
    <location>
        <begin position="1"/>
        <end position="29"/>
    </location>
</feature>
<evidence type="ECO:0000313" key="3">
    <source>
        <dbReference type="EMBL" id="KAG7364874.1"/>
    </source>
</evidence>
<feature type="region of interest" description="Disordered" evidence="2">
    <location>
        <begin position="80"/>
        <end position="106"/>
    </location>
</feature>
<dbReference type="OrthoDB" id="439943at2759"/>
<feature type="compositionally biased region" description="Polar residues" evidence="2">
    <location>
        <begin position="80"/>
        <end position="89"/>
    </location>
</feature>
<evidence type="ECO:0000256" key="1">
    <source>
        <dbReference type="ARBA" id="ARBA00022679"/>
    </source>
</evidence>
<dbReference type="GO" id="GO:0000026">
    <property type="term" value="F:alpha-1,2-mannosyltransferase activity"/>
    <property type="evidence" value="ECO:0007669"/>
    <property type="project" value="TreeGrafter"/>
</dbReference>
<dbReference type="Pfam" id="PF01793">
    <property type="entry name" value="Glyco_transf_15"/>
    <property type="match status" value="1"/>
</dbReference>
<proteinExistence type="predicted"/>